<dbReference type="Proteomes" id="UP000198409">
    <property type="component" value="Unassembled WGS sequence"/>
</dbReference>
<dbReference type="AlphaFoldDB" id="A0A238UN46"/>
<evidence type="ECO:0000313" key="2">
    <source>
        <dbReference type="EMBL" id="TBN53129.1"/>
    </source>
</evidence>
<reference evidence="2 4" key="3">
    <citation type="submission" date="2019-02" db="EMBL/GenBank/DDBJ databases">
        <authorList>
            <person name="Zhang G."/>
        </authorList>
    </citation>
    <scope>NUCLEOTIDE SEQUENCE [LARGE SCALE GENOMIC DNA]</scope>
    <source>
        <strain evidence="2 4">CMB17</strain>
    </source>
</reference>
<evidence type="ECO:0000313" key="1">
    <source>
        <dbReference type="EMBL" id="SNR22923.1"/>
    </source>
</evidence>
<dbReference type="EMBL" id="FZNM01000001">
    <property type="protein sequence ID" value="SNR22923.1"/>
    <property type="molecule type" value="Genomic_DNA"/>
</dbReference>
<sequence length="338" mass="37266">MPKRATIQYRECKADGALHGTDLKTRLVDVLRRRSHSHRIGENARLRAIDLDGDGSHVVLNKVSSPATWDGPVFCGQIIHLRAGADVQAVLQSLDDDTDEFLVQNIDVGQGARIVRGVLYFAVHRNHVGLIESAAVRASVLERYFTALFRQAGELHPGQRIVLLARFSAAGEKGLSEIGDLSLSARPRYRNDAGPYPMDDLFRRPAGEARDTGATIFDVLRLMGWQDDALARLLAEVPDGGRVEGLLKVFVKDRRRTVRIPRAAIDEALRNVDPADLGLHGDGREQGGMVKLSVVRDIAAEGSLLDPTDAMLRIVEALREWAAAGKIDCRFEDQRPLH</sequence>
<evidence type="ECO:0000313" key="4">
    <source>
        <dbReference type="Proteomes" id="UP000292859"/>
    </source>
</evidence>
<evidence type="ECO:0000313" key="3">
    <source>
        <dbReference type="Proteomes" id="UP000198409"/>
    </source>
</evidence>
<protein>
    <submittedName>
        <fullName evidence="1">Uncharacterized protein</fullName>
    </submittedName>
</protein>
<proteinExistence type="predicted"/>
<accession>A0A238UN46</accession>
<reference evidence="1" key="1">
    <citation type="submission" date="2017-06" db="EMBL/GenBank/DDBJ databases">
        <authorList>
            <person name="Kim H.J."/>
            <person name="Triplett B.A."/>
        </authorList>
    </citation>
    <scope>NUCLEOTIDE SEQUENCE [LARGE SCALE GENOMIC DNA]</scope>
    <source>
        <strain evidence="1">DSM 26170</strain>
    </source>
</reference>
<keyword evidence="4" id="KW-1185">Reference proteome</keyword>
<dbReference type="Proteomes" id="UP000292859">
    <property type="component" value="Unassembled WGS sequence"/>
</dbReference>
<name>A0A238UN46_9RHOB</name>
<organism evidence="1 3">
    <name type="scientific">Paracoccus sediminis</name>
    <dbReference type="NCBI Taxonomy" id="1214787"/>
    <lineage>
        <taxon>Bacteria</taxon>
        <taxon>Pseudomonadati</taxon>
        <taxon>Pseudomonadota</taxon>
        <taxon>Alphaproteobacteria</taxon>
        <taxon>Rhodobacterales</taxon>
        <taxon>Paracoccaceae</taxon>
        <taxon>Paracoccus</taxon>
    </lineage>
</organism>
<gene>
    <name evidence="2" type="ORF">EYF88_02740</name>
    <name evidence="1" type="ORF">SAMN06265378_10177</name>
</gene>
<dbReference type="OrthoDB" id="7763110at2"/>
<dbReference type="EMBL" id="SIRL01000001">
    <property type="protein sequence ID" value="TBN53129.1"/>
    <property type="molecule type" value="Genomic_DNA"/>
</dbReference>
<dbReference type="RefSeq" id="WP_089386204.1">
    <property type="nucleotide sequence ID" value="NZ_FZNM01000001.1"/>
</dbReference>
<reference evidence="3" key="2">
    <citation type="submission" date="2017-06" db="EMBL/GenBank/DDBJ databases">
        <authorList>
            <person name="Varghese N."/>
            <person name="Submissions S."/>
        </authorList>
    </citation>
    <scope>NUCLEOTIDE SEQUENCE [LARGE SCALE GENOMIC DNA]</scope>
    <source>
        <strain evidence="3">DSM 26170</strain>
    </source>
</reference>